<gene>
    <name evidence="1" type="ORF">ACFFIC_22205</name>
</gene>
<dbReference type="RefSeq" id="WP_377054432.1">
    <property type="nucleotide sequence ID" value="NZ_JBHLVZ010000083.1"/>
</dbReference>
<accession>A0ABV6IXA3</accession>
<organism evidence="1 2">
    <name type="scientific">Muricoccus vinaceus</name>
    <dbReference type="NCBI Taxonomy" id="424704"/>
    <lineage>
        <taxon>Bacteria</taxon>
        <taxon>Pseudomonadati</taxon>
        <taxon>Pseudomonadota</taxon>
        <taxon>Alphaproteobacteria</taxon>
        <taxon>Acetobacterales</taxon>
        <taxon>Roseomonadaceae</taxon>
        <taxon>Muricoccus</taxon>
    </lineage>
</organism>
<evidence type="ECO:0000313" key="1">
    <source>
        <dbReference type="EMBL" id="MFC0388227.1"/>
    </source>
</evidence>
<name>A0ABV6IXA3_9PROT</name>
<protein>
    <submittedName>
        <fullName evidence="1">Uncharacterized protein</fullName>
    </submittedName>
</protein>
<proteinExistence type="predicted"/>
<keyword evidence="2" id="KW-1185">Reference proteome</keyword>
<sequence length="97" mass="10425">MSVACSALHSAFQLALMDAVRPGMDWEEAMCALLDARDRLAAPLALRPETCTVDLGGAREQNSLVSALQASFRQAMRTIPVPADTKGERLCLLPLQA</sequence>
<dbReference type="EMBL" id="JBHLVZ010000083">
    <property type="protein sequence ID" value="MFC0388227.1"/>
    <property type="molecule type" value="Genomic_DNA"/>
</dbReference>
<dbReference type="Proteomes" id="UP001589789">
    <property type="component" value="Unassembled WGS sequence"/>
</dbReference>
<reference evidence="1 2" key="1">
    <citation type="submission" date="2024-09" db="EMBL/GenBank/DDBJ databases">
        <authorList>
            <person name="Sun Q."/>
            <person name="Mori K."/>
        </authorList>
    </citation>
    <scope>NUCLEOTIDE SEQUENCE [LARGE SCALE GENOMIC DNA]</scope>
    <source>
        <strain evidence="1 2">CCM 7468</strain>
    </source>
</reference>
<evidence type="ECO:0000313" key="2">
    <source>
        <dbReference type="Proteomes" id="UP001589789"/>
    </source>
</evidence>
<comment type="caution">
    <text evidence="1">The sequence shown here is derived from an EMBL/GenBank/DDBJ whole genome shotgun (WGS) entry which is preliminary data.</text>
</comment>